<feature type="transmembrane region" description="Helical" evidence="1">
    <location>
        <begin position="425"/>
        <end position="450"/>
    </location>
</feature>
<dbReference type="EMBL" id="BAAAEU010000006">
    <property type="protein sequence ID" value="GAA0712594.1"/>
    <property type="molecule type" value="Genomic_DNA"/>
</dbReference>
<name>A0ABN1IH03_9GAMM</name>
<accession>A0ABN1IH03</accession>
<keyword evidence="1" id="KW-0812">Transmembrane</keyword>
<reference evidence="3 4" key="1">
    <citation type="journal article" date="2019" name="Int. J. Syst. Evol. Microbiol.">
        <title>The Global Catalogue of Microorganisms (GCM) 10K type strain sequencing project: providing services to taxonomists for standard genome sequencing and annotation.</title>
        <authorList>
            <consortium name="The Broad Institute Genomics Platform"/>
            <consortium name="The Broad Institute Genome Sequencing Center for Infectious Disease"/>
            <person name="Wu L."/>
            <person name="Ma J."/>
        </authorList>
    </citation>
    <scope>NUCLEOTIDE SEQUENCE [LARGE SCALE GENOMIC DNA]</scope>
    <source>
        <strain evidence="3 4">JCM 15421</strain>
    </source>
</reference>
<dbReference type="InterPro" id="IPR029062">
    <property type="entry name" value="Class_I_gatase-like"/>
</dbReference>
<comment type="caution">
    <text evidence="3">The sequence shown here is derived from an EMBL/GenBank/DDBJ whole genome shotgun (WGS) entry which is preliminary data.</text>
</comment>
<keyword evidence="4" id="KW-1185">Reference proteome</keyword>
<dbReference type="InterPro" id="IPR019196">
    <property type="entry name" value="ABC_transp_unknown"/>
</dbReference>
<feature type="domain" description="ABC-type uncharacterised transport system" evidence="2">
    <location>
        <begin position="152"/>
        <end position="387"/>
    </location>
</feature>
<sequence>MSMAGHLRERLSNAIHALLVVLIAVAIAFLSTRFGFVQDWSRTHSASLGAESVALLKSLDAPIEVVSYARKQGGLRAVIADFVDRYRRVKPDLSLRFVDPDADPNAMRAAGVTVDGELAVRYKERSERLKVLSEAEFSNALLRLSRTRERIVAFLEGEGERQPLGKANADLGQFVATLADRGLRAVPLPLANTGKVPENADLVVIANPQVKVPAAVAAELVDYVDRGGALLWLIEPGENTGFDDLANTLGIRVLPGTVVDGSGQAFGLGDPSFVAVDHYPKHAITQDFALTTLFPQPAAIAQLAGTRWAMQSILRSSAKSWNETGHIPKAGEAGDTIRQDADAGEIAGPLDLGFALTRVSPRPDKHEQRVAVIGDGDFLSNSFLGNGGNREFGQRVFDWLLGDDAQIAVADKSAPDRELKLSQAALTALAVAFLIALPLLLAGSGALIWWRRRRR</sequence>
<proteinExistence type="predicted"/>
<evidence type="ECO:0000259" key="2">
    <source>
        <dbReference type="Pfam" id="PF09822"/>
    </source>
</evidence>
<dbReference type="SUPFAM" id="SSF52317">
    <property type="entry name" value="Class I glutamine amidotransferase-like"/>
    <property type="match status" value="1"/>
</dbReference>
<keyword evidence="1" id="KW-1133">Transmembrane helix</keyword>
<dbReference type="Proteomes" id="UP001501523">
    <property type="component" value="Unassembled WGS sequence"/>
</dbReference>
<gene>
    <name evidence="3" type="ORF">GCM10009105_15310</name>
</gene>
<protein>
    <submittedName>
        <fullName evidence="3">Gldg family protein</fullName>
    </submittedName>
</protein>
<dbReference type="Pfam" id="PF09822">
    <property type="entry name" value="ABC_transp_aux"/>
    <property type="match status" value="1"/>
</dbReference>
<evidence type="ECO:0000313" key="3">
    <source>
        <dbReference type="EMBL" id="GAA0712594.1"/>
    </source>
</evidence>
<evidence type="ECO:0000256" key="1">
    <source>
        <dbReference type="SAM" id="Phobius"/>
    </source>
</evidence>
<evidence type="ECO:0000313" key="4">
    <source>
        <dbReference type="Proteomes" id="UP001501523"/>
    </source>
</evidence>
<dbReference type="Gene3D" id="3.40.50.880">
    <property type="match status" value="1"/>
</dbReference>
<dbReference type="RefSeq" id="WP_343788983.1">
    <property type="nucleotide sequence ID" value="NZ_BAAAEU010000006.1"/>
</dbReference>
<keyword evidence="1" id="KW-0472">Membrane</keyword>
<organism evidence="3 4">
    <name type="scientific">Dokdonella soli</name>
    <dbReference type="NCBI Taxonomy" id="529810"/>
    <lineage>
        <taxon>Bacteria</taxon>
        <taxon>Pseudomonadati</taxon>
        <taxon>Pseudomonadota</taxon>
        <taxon>Gammaproteobacteria</taxon>
        <taxon>Lysobacterales</taxon>
        <taxon>Rhodanobacteraceae</taxon>
        <taxon>Dokdonella</taxon>
    </lineage>
</organism>